<keyword evidence="2" id="KW-0805">Transcription regulation</keyword>
<proteinExistence type="inferred from homology"/>
<evidence type="ECO:0000259" key="7">
    <source>
        <dbReference type="Pfam" id="PF08281"/>
    </source>
</evidence>
<dbReference type="NCBIfam" id="TIGR02937">
    <property type="entry name" value="sigma70-ECF"/>
    <property type="match status" value="1"/>
</dbReference>
<keyword evidence="9" id="KW-1185">Reference proteome</keyword>
<reference evidence="9" key="1">
    <citation type="journal article" date="2019" name="Int. J. Syst. Evol. Microbiol.">
        <title>The Global Catalogue of Microorganisms (GCM) 10K type strain sequencing project: providing services to taxonomists for standard genome sequencing and annotation.</title>
        <authorList>
            <consortium name="The Broad Institute Genomics Platform"/>
            <consortium name="The Broad Institute Genome Sequencing Center for Infectious Disease"/>
            <person name="Wu L."/>
            <person name="Ma J."/>
        </authorList>
    </citation>
    <scope>NUCLEOTIDE SEQUENCE [LARGE SCALE GENOMIC DNA]</scope>
    <source>
        <strain evidence="9">CCUG 53270</strain>
    </source>
</reference>
<keyword evidence="3" id="KW-0731">Sigma factor</keyword>
<organism evidence="8 9">
    <name type="scientific">Paenibacillus vulneris</name>
    <dbReference type="NCBI Taxonomy" id="1133364"/>
    <lineage>
        <taxon>Bacteria</taxon>
        <taxon>Bacillati</taxon>
        <taxon>Bacillota</taxon>
        <taxon>Bacilli</taxon>
        <taxon>Bacillales</taxon>
        <taxon>Paenibacillaceae</taxon>
        <taxon>Paenibacillus</taxon>
    </lineage>
</organism>
<evidence type="ECO:0000259" key="6">
    <source>
        <dbReference type="Pfam" id="PF04542"/>
    </source>
</evidence>
<evidence type="ECO:0000313" key="9">
    <source>
        <dbReference type="Proteomes" id="UP001597180"/>
    </source>
</evidence>
<dbReference type="Pfam" id="PF08281">
    <property type="entry name" value="Sigma70_r4_2"/>
    <property type="match status" value="1"/>
</dbReference>
<dbReference type="Gene3D" id="1.10.10.10">
    <property type="entry name" value="Winged helix-like DNA-binding domain superfamily/Winged helix DNA-binding domain"/>
    <property type="match status" value="1"/>
</dbReference>
<evidence type="ECO:0000256" key="1">
    <source>
        <dbReference type="ARBA" id="ARBA00010641"/>
    </source>
</evidence>
<keyword evidence="5" id="KW-0804">Transcription</keyword>
<dbReference type="SUPFAM" id="SSF88659">
    <property type="entry name" value="Sigma3 and sigma4 domains of RNA polymerase sigma factors"/>
    <property type="match status" value="1"/>
</dbReference>
<dbReference type="RefSeq" id="WP_345591984.1">
    <property type="nucleotide sequence ID" value="NZ_BAABJG010000029.1"/>
</dbReference>
<feature type="domain" description="RNA polymerase sigma factor 70 region 4 type 2" evidence="7">
    <location>
        <begin position="102"/>
        <end position="154"/>
    </location>
</feature>
<dbReference type="PANTHER" id="PTHR43133:SF52">
    <property type="entry name" value="ECF RNA POLYMERASE SIGMA FACTOR SIGL"/>
    <property type="match status" value="1"/>
</dbReference>
<comment type="caution">
    <text evidence="8">The sequence shown here is derived from an EMBL/GenBank/DDBJ whole genome shotgun (WGS) entry which is preliminary data.</text>
</comment>
<evidence type="ECO:0000313" key="8">
    <source>
        <dbReference type="EMBL" id="MFD1220967.1"/>
    </source>
</evidence>
<feature type="domain" description="RNA polymerase sigma-70 region 2" evidence="6">
    <location>
        <begin position="14"/>
        <end position="74"/>
    </location>
</feature>
<evidence type="ECO:0000256" key="4">
    <source>
        <dbReference type="ARBA" id="ARBA00023125"/>
    </source>
</evidence>
<dbReference type="InterPro" id="IPR014284">
    <property type="entry name" value="RNA_pol_sigma-70_dom"/>
</dbReference>
<evidence type="ECO:0000256" key="3">
    <source>
        <dbReference type="ARBA" id="ARBA00023082"/>
    </source>
</evidence>
<evidence type="ECO:0000256" key="2">
    <source>
        <dbReference type="ARBA" id="ARBA00023015"/>
    </source>
</evidence>
<dbReference type="Pfam" id="PF04542">
    <property type="entry name" value="Sigma70_r2"/>
    <property type="match status" value="1"/>
</dbReference>
<dbReference type="PANTHER" id="PTHR43133">
    <property type="entry name" value="RNA POLYMERASE ECF-TYPE SIGMA FACTO"/>
    <property type="match status" value="1"/>
</dbReference>
<accession>A0ABW3UKY9</accession>
<dbReference type="Proteomes" id="UP001597180">
    <property type="component" value="Unassembled WGS sequence"/>
</dbReference>
<dbReference type="InterPro" id="IPR013325">
    <property type="entry name" value="RNA_pol_sigma_r2"/>
</dbReference>
<gene>
    <name evidence="8" type="ORF">ACFQ4B_12650</name>
</gene>
<name>A0ABW3UKY9_9BACL</name>
<dbReference type="InterPro" id="IPR039425">
    <property type="entry name" value="RNA_pol_sigma-70-like"/>
</dbReference>
<dbReference type="InterPro" id="IPR007627">
    <property type="entry name" value="RNA_pol_sigma70_r2"/>
</dbReference>
<dbReference type="EMBL" id="JBHTLU010000014">
    <property type="protein sequence ID" value="MFD1220967.1"/>
    <property type="molecule type" value="Genomic_DNA"/>
</dbReference>
<comment type="similarity">
    <text evidence="1">Belongs to the sigma-70 factor family. ECF subfamily.</text>
</comment>
<protein>
    <submittedName>
        <fullName evidence="8">RNA polymerase sigma factor</fullName>
    </submittedName>
</protein>
<dbReference type="InterPro" id="IPR013249">
    <property type="entry name" value="RNA_pol_sigma70_r4_t2"/>
</dbReference>
<dbReference type="InterPro" id="IPR013324">
    <property type="entry name" value="RNA_pol_sigma_r3/r4-like"/>
</dbReference>
<keyword evidence="4" id="KW-0238">DNA-binding</keyword>
<sequence length="169" mass="19904">MKQPFVFIYDGCFNDIYRYVYSKVGNKWDTDDIVSEIFRKAFEKYESLQDHSNARAWLFTIARHTVIDFYRRRKDVPTGEEMERVASQESFAAEVEQEEELDCLQKVLAFLPEEDRELVKLKYFAGLKHREIGDVLSKSEEVIKMRAFRLLKKMSILVKNCLEGVKANG</sequence>
<dbReference type="InterPro" id="IPR036388">
    <property type="entry name" value="WH-like_DNA-bd_sf"/>
</dbReference>
<dbReference type="SUPFAM" id="SSF88946">
    <property type="entry name" value="Sigma2 domain of RNA polymerase sigma factors"/>
    <property type="match status" value="1"/>
</dbReference>
<evidence type="ECO:0000256" key="5">
    <source>
        <dbReference type="ARBA" id="ARBA00023163"/>
    </source>
</evidence>
<dbReference type="Gene3D" id="1.10.1740.10">
    <property type="match status" value="1"/>
</dbReference>